<evidence type="ECO:0000313" key="3">
    <source>
        <dbReference type="Proteomes" id="UP000234384"/>
    </source>
</evidence>
<dbReference type="OrthoDB" id="3192849at2"/>
<evidence type="ECO:0000259" key="1">
    <source>
        <dbReference type="Pfam" id="PF11823"/>
    </source>
</evidence>
<protein>
    <submittedName>
        <fullName evidence="2">DUF3343 domain-containing protein</fullName>
    </submittedName>
</protein>
<dbReference type="RefSeq" id="WP_006702075.1">
    <property type="nucleotide sequence ID" value="NZ_PKHE01000018.1"/>
</dbReference>
<dbReference type="Proteomes" id="UP000234384">
    <property type="component" value="Unassembled WGS sequence"/>
</dbReference>
<comment type="caution">
    <text evidence="2">The sequence shown here is derived from an EMBL/GenBank/DDBJ whole genome shotgun (WGS) entry which is preliminary data.</text>
</comment>
<accession>A0A2I1JWW5</accession>
<dbReference type="Pfam" id="PF11823">
    <property type="entry name" value="Se_S_carrier"/>
    <property type="match status" value="1"/>
</dbReference>
<sequence>MDKQPDRYLIAFDDTHVAIHTEKLVQEAGCKARLVGTPESISASCGLALLVKREEMAIVWDLVQEHQLIEEIAPYCVYRTGAHKTYEPYQPKED</sequence>
<gene>
    <name evidence="2" type="ORF">CYJ57_06450</name>
</gene>
<dbReference type="InterPro" id="IPR021778">
    <property type="entry name" value="Se/S_carrier-like"/>
</dbReference>
<evidence type="ECO:0000313" key="2">
    <source>
        <dbReference type="EMBL" id="PKY87884.1"/>
    </source>
</evidence>
<dbReference type="EMBL" id="PKHE01000018">
    <property type="protein sequence ID" value="PKY87884.1"/>
    <property type="molecule type" value="Genomic_DNA"/>
</dbReference>
<proteinExistence type="predicted"/>
<organism evidence="2 3">
    <name type="scientific">Falseniella ignava</name>
    <dbReference type="NCBI Taxonomy" id="137730"/>
    <lineage>
        <taxon>Bacteria</taxon>
        <taxon>Bacillati</taxon>
        <taxon>Bacillota</taxon>
        <taxon>Bacilli</taxon>
        <taxon>Lactobacillales</taxon>
        <taxon>Aerococcaceae</taxon>
        <taxon>Falseniella</taxon>
    </lineage>
</organism>
<name>A0A2I1JWW5_9LACT</name>
<reference evidence="2 3" key="1">
    <citation type="submission" date="2017-12" db="EMBL/GenBank/DDBJ databases">
        <title>Phylogenetic diversity of female urinary microbiome.</title>
        <authorList>
            <person name="Thomas-White K."/>
            <person name="Wolfe A.J."/>
        </authorList>
    </citation>
    <scope>NUCLEOTIDE SEQUENCE [LARGE SCALE GENOMIC DNA]</scope>
    <source>
        <strain evidence="2 3">UMB0898</strain>
    </source>
</reference>
<dbReference type="AlphaFoldDB" id="A0A2I1JWW5"/>
<feature type="domain" description="Putative Se/S carrier protein-like" evidence="1">
    <location>
        <begin position="7"/>
        <end position="68"/>
    </location>
</feature>